<reference evidence="4 5" key="1">
    <citation type="submission" date="2016-10" db="EMBL/GenBank/DDBJ databases">
        <authorList>
            <person name="de Groot N.N."/>
        </authorList>
    </citation>
    <scope>NUCLEOTIDE SEQUENCE [LARGE SCALE GENOMIC DNA]</scope>
    <source>
        <strain evidence="4 5">DSM 44468</strain>
    </source>
</reference>
<evidence type="ECO:0000313" key="5">
    <source>
        <dbReference type="Proteomes" id="UP000199025"/>
    </source>
</evidence>
<dbReference type="AlphaFoldDB" id="A0A1I4DUY2"/>
<name>A0A1I4DUY2_9PSEU</name>
<dbReference type="EMBL" id="FORP01000038">
    <property type="protein sequence ID" value="SFK84916.1"/>
    <property type="molecule type" value="Genomic_DNA"/>
</dbReference>
<sequence length="30" mass="3426">TRYDKLATVYRAAILLHAVITWTTTLSDMT</sequence>
<evidence type="ECO:0000313" key="1">
    <source>
        <dbReference type="EMBL" id="SFK16821.1"/>
    </source>
</evidence>
<feature type="non-terminal residue" evidence="4">
    <location>
        <position position="1"/>
    </location>
</feature>
<accession>A0A1I4DUY2</accession>
<dbReference type="Proteomes" id="UP000199025">
    <property type="component" value="Unassembled WGS sequence"/>
</dbReference>
<evidence type="ECO:0008006" key="6">
    <source>
        <dbReference type="Google" id="ProtNLM"/>
    </source>
</evidence>
<proteinExistence type="predicted"/>
<dbReference type="EMBL" id="FORP01000064">
    <property type="protein sequence ID" value="SFK97185.1"/>
    <property type="molecule type" value="Genomic_DNA"/>
</dbReference>
<gene>
    <name evidence="1" type="ORF">SAMN05421835_1151</name>
    <name evidence="2" type="ORF">SAMN05421835_1221</name>
    <name evidence="3" type="ORF">SAMN05421835_1381</name>
    <name evidence="4" type="ORF">SAMN05421835_1641</name>
</gene>
<protein>
    <recommendedName>
        <fullName evidence="6">Transposase DDE domain-containing protein</fullName>
    </recommendedName>
</protein>
<organism evidence="4 5">
    <name type="scientific">Amycolatopsis sacchari</name>
    <dbReference type="NCBI Taxonomy" id="115433"/>
    <lineage>
        <taxon>Bacteria</taxon>
        <taxon>Bacillati</taxon>
        <taxon>Actinomycetota</taxon>
        <taxon>Actinomycetes</taxon>
        <taxon>Pseudonocardiales</taxon>
        <taxon>Pseudonocardiaceae</taxon>
        <taxon>Amycolatopsis</taxon>
    </lineage>
</organism>
<evidence type="ECO:0000313" key="3">
    <source>
        <dbReference type="EMBL" id="SFK84916.1"/>
    </source>
</evidence>
<evidence type="ECO:0000313" key="2">
    <source>
        <dbReference type="EMBL" id="SFK46981.1"/>
    </source>
</evidence>
<keyword evidence="5" id="KW-1185">Reference proteome</keyword>
<evidence type="ECO:0000313" key="4">
    <source>
        <dbReference type="EMBL" id="SFK97185.1"/>
    </source>
</evidence>
<dbReference type="EMBL" id="FORP01000022">
    <property type="protein sequence ID" value="SFK46981.1"/>
    <property type="molecule type" value="Genomic_DNA"/>
</dbReference>
<dbReference type="EMBL" id="FORP01000015">
    <property type="protein sequence ID" value="SFK16821.1"/>
    <property type="molecule type" value="Genomic_DNA"/>
</dbReference>